<comment type="caution">
    <text evidence="19">The sequence shown here is derived from an EMBL/GenBank/DDBJ whole genome shotgun (WGS) entry which is preliminary data.</text>
</comment>
<evidence type="ECO:0000256" key="11">
    <source>
        <dbReference type="ARBA" id="ARBA00023002"/>
    </source>
</evidence>
<dbReference type="PANTHER" id="PTHR43396">
    <property type="entry name" value="FLAVOHEMOPROTEIN"/>
    <property type="match status" value="1"/>
</dbReference>
<keyword evidence="6" id="KW-0349">Heme</keyword>
<dbReference type="FunFam" id="3.40.50.80:FF:000010">
    <property type="entry name" value="Flavohemoprotein"/>
    <property type="match status" value="1"/>
</dbReference>
<dbReference type="InterPro" id="IPR017938">
    <property type="entry name" value="Riboflavin_synthase-like_b-brl"/>
</dbReference>
<dbReference type="OrthoDB" id="436496at2759"/>
<evidence type="ECO:0000256" key="8">
    <source>
        <dbReference type="ARBA" id="ARBA00022723"/>
    </source>
</evidence>
<evidence type="ECO:0000259" key="18">
    <source>
        <dbReference type="PROSITE" id="PS51384"/>
    </source>
</evidence>
<dbReference type="GO" id="GO:0046872">
    <property type="term" value="F:metal ion binding"/>
    <property type="evidence" value="ECO:0007669"/>
    <property type="project" value="UniProtKB-KW"/>
</dbReference>
<dbReference type="Gene3D" id="1.10.490.10">
    <property type="entry name" value="Globins"/>
    <property type="match status" value="1"/>
</dbReference>
<evidence type="ECO:0000259" key="17">
    <source>
        <dbReference type="PROSITE" id="PS01033"/>
    </source>
</evidence>
<protein>
    <recommendedName>
        <fullName evidence="4">nitric oxide dioxygenase</fullName>
        <ecNumber evidence="4">1.14.12.17</ecNumber>
    </recommendedName>
</protein>
<dbReference type="InterPro" id="IPR009050">
    <property type="entry name" value="Globin-like_sf"/>
</dbReference>
<feature type="domain" description="FAD-binding FR-type" evidence="18">
    <location>
        <begin position="184"/>
        <end position="308"/>
    </location>
</feature>
<evidence type="ECO:0000256" key="10">
    <source>
        <dbReference type="ARBA" id="ARBA00022857"/>
    </source>
</evidence>
<dbReference type="InterPro" id="IPR039261">
    <property type="entry name" value="FNR_nucleotide-bd"/>
</dbReference>
<dbReference type="PROSITE" id="PS51384">
    <property type="entry name" value="FAD_FR"/>
    <property type="match status" value="1"/>
</dbReference>
<comment type="catalytic activity">
    <reaction evidence="15">
        <text>2 nitric oxide + NADPH + 2 O2 = 2 nitrate + NADP(+) + H(+)</text>
        <dbReference type="Rhea" id="RHEA:19465"/>
        <dbReference type="ChEBI" id="CHEBI:15378"/>
        <dbReference type="ChEBI" id="CHEBI:15379"/>
        <dbReference type="ChEBI" id="CHEBI:16480"/>
        <dbReference type="ChEBI" id="CHEBI:17632"/>
        <dbReference type="ChEBI" id="CHEBI:57783"/>
        <dbReference type="ChEBI" id="CHEBI:58349"/>
        <dbReference type="EC" id="1.14.12.17"/>
    </reaction>
</comment>
<evidence type="ECO:0000256" key="2">
    <source>
        <dbReference type="ARBA" id="ARBA00001974"/>
    </source>
</evidence>
<dbReference type="VEuPathDB" id="FungiDB:jhhlp_000456"/>
<dbReference type="PROSITE" id="PS01033">
    <property type="entry name" value="GLOBIN"/>
    <property type="match status" value="1"/>
</dbReference>
<organism evidence="19 20">
    <name type="scientific">Lomentospora prolificans</name>
    <dbReference type="NCBI Taxonomy" id="41688"/>
    <lineage>
        <taxon>Eukaryota</taxon>
        <taxon>Fungi</taxon>
        <taxon>Dikarya</taxon>
        <taxon>Ascomycota</taxon>
        <taxon>Pezizomycotina</taxon>
        <taxon>Sordariomycetes</taxon>
        <taxon>Hypocreomycetidae</taxon>
        <taxon>Microascales</taxon>
        <taxon>Microascaceae</taxon>
        <taxon>Lomentospora</taxon>
    </lineage>
</organism>
<dbReference type="SUPFAM" id="SSF46458">
    <property type="entry name" value="Globin-like"/>
    <property type="match status" value="1"/>
</dbReference>
<dbReference type="Gene3D" id="3.40.50.80">
    <property type="entry name" value="Nucleotide-binding domain of ferredoxin-NADP reductase (FNR) module"/>
    <property type="match status" value="1"/>
</dbReference>
<dbReference type="Gene3D" id="2.40.30.10">
    <property type="entry name" value="Translation factors"/>
    <property type="match status" value="1"/>
</dbReference>
<dbReference type="GO" id="GO:0009636">
    <property type="term" value="P:response to toxic substance"/>
    <property type="evidence" value="ECO:0007669"/>
    <property type="project" value="UniProtKB-KW"/>
</dbReference>
<dbReference type="InterPro" id="IPR012292">
    <property type="entry name" value="Globin/Proto"/>
</dbReference>
<sequence>MFSSASRLLSKRTTLATATQQPLHRFLSTTSTRMALTQAQIDIVKSTAPVLKEHGQTITTYFYRSMLGAHPELKNVFSLRNQQTGAQQKALAGAVLAYATYIDDLPKLHAAVERIAHKHAALFIKPEQYAIVGEHLMKAIGAVLGEGLTPEIADAWGVAYQQLADVFINREAELYKVPGENVPMGWRKFRISKRVEETPTVLSYFLEPVDGLTPLPKYLPGQYISLQVPVPQIEGLLQSRQFSLSEAPTPDGKYYRISVKREFTTPNASLEDIASGKITGLISNLLHDKYNEGDIVELSRPQGDFFVEVADASKAEVPMVLLSAGVGVTPLRSILDTVLESSESQMKTRPISWIQASRDKTNAVFGKHIQEITGAHDNVKAKIFLDKVSEADVKGRDYDFAQELDLKVLDAEKDLFVNNKAAEYYICGPVEWMLGVRKALEEMGVARERMNLELFGTGTVPEES</sequence>
<proteinExistence type="inferred from homology"/>
<comment type="function">
    <text evidence="16">In the presence of oxygen and NADH, it has NADH oxidase activity, which leads to the generation of superoxide and H(2)O(2). Under anaerobic conditions, it also exhibits nitric oxide reductase and FAD reductase activities. However, all these reactions are much lower than NOD activity.</text>
</comment>
<keyword evidence="11" id="KW-0560">Oxidoreductase</keyword>
<dbReference type="CDD" id="cd08922">
    <property type="entry name" value="FHb-globin"/>
    <property type="match status" value="1"/>
</dbReference>
<evidence type="ECO:0000256" key="14">
    <source>
        <dbReference type="ARBA" id="ARBA00048649"/>
    </source>
</evidence>
<evidence type="ECO:0000256" key="6">
    <source>
        <dbReference type="ARBA" id="ARBA00022617"/>
    </source>
</evidence>
<comment type="cofactor">
    <cofactor evidence="1">
        <name>heme b</name>
        <dbReference type="ChEBI" id="CHEBI:60344"/>
    </cofactor>
</comment>
<dbReference type="Pfam" id="PF00042">
    <property type="entry name" value="Globin"/>
    <property type="match status" value="1"/>
</dbReference>
<dbReference type="GO" id="GO:0019825">
    <property type="term" value="F:oxygen binding"/>
    <property type="evidence" value="ECO:0007669"/>
    <property type="project" value="InterPro"/>
</dbReference>
<evidence type="ECO:0000256" key="5">
    <source>
        <dbReference type="ARBA" id="ARBA00022575"/>
    </source>
</evidence>
<evidence type="ECO:0000256" key="15">
    <source>
        <dbReference type="ARBA" id="ARBA00049433"/>
    </source>
</evidence>
<dbReference type="FunFam" id="1.10.490.10:FF:000003">
    <property type="entry name" value="Flavohemoprotein"/>
    <property type="match status" value="1"/>
</dbReference>
<dbReference type="GO" id="GO:0071949">
    <property type="term" value="F:FAD binding"/>
    <property type="evidence" value="ECO:0007669"/>
    <property type="project" value="TreeGrafter"/>
</dbReference>
<evidence type="ECO:0000256" key="16">
    <source>
        <dbReference type="ARBA" id="ARBA00056398"/>
    </source>
</evidence>
<gene>
    <name evidence="19" type="ORF">jhhlp_000456</name>
</gene>
<dbReference type="Proteomes" id="UP000233524">
    <property type="component" value="Unassembled WGS sequence"/>
</dbReference>
<comment type="catalytic activity">
    <reaction evidence="14">
        <text>2 nitric oxide + NADH + 2 O2 = 2 nitrate + NAD(+) + H(+)</text>
        <dbReference type="Rhea" id="RHEA:19469"/>
        <dbReference type="ChEBI" id="CHEBI:15378"/>
        <dbReference type="ChEBI" id="CHEBI:15379"/>
        <dbReference type="ChEBI" id="CHEBI:16480"/>
        <dbReference type="ChEBI" id="CHEBI:17632"/>
        <dbReference type="ChEBI" id="CHEBI:57540"/>
        <dbReference type="ChEBI" id="CHEBI:57945"/>
        <dbReference type="EC" id="1.14.12.17"/>
    </reaction>
</comment>
<dbReference type="PANTHER" id="PTHR43396:SF3">
    <property type="entry name" value="FLAVOHEMOPROTEIN"/>
    <property type="match status" value="1"/>
</dbReference>
<dbReference type="EMBL" id="NLAX01000002">
    <property type="protein sequence ID" value="PKS13114.1"/>
    <property type="molecule type" value="Genomic_DNA"/>
</dbReference>
<dbReference type="SUPFAM" id="SSF63380">
    <property type="entry name" value="Riboflavin synthase domain-like"/>
    <property type="match status" value="1"/>
</dbReference>
<evidence type="ECO:0000256" key="13">
    <source>
        <dbReference type="ARBA" id="ARBA00023027"/>
    </source>
</evidence>
<dbReference type="SUPFAM" id="SSF52343">
    <property type="entry name" value="Ferredoxin reductase-like, C-terminal NADP-linked domain"/>
    <property type="match status" value="1"/>
</dbReference>
<accession>A0A2N3NL03</accession>
<evidence type="ECO:0000256" key="7">
    <source>
        <dbReference type="ARBA" id="ARBA00022630"/>
    </source>
</evidence>
<dbReference type="InParanoid" id="A0A2N3NL03"/>
<evidence type="ECO:0000256" key="12">
    <source>
        <dbReference type="ARBA" id="ARBA00023004"/>
    </source>
</evidence>
<evidence type="ECO:0000313" key="19">
    <source>
        <dbReference type="EMBL" id="PKS13114.1"/>
    </source>
</evidence>
<keyword evidence="8" id="KW-0479">Metal-binding</keyword>
<comment type="similarity">
    <text evidence="3">In the C-terminal section; belongs to the flavoprotein pyridine nucleotide cytochrome reductase family.</text>
</comment>
<name>A0A2N3NL03_9PEZI</name>
<keyword evidence="20" id="KW-1185">Reference proteome</keyword>
<evidence type="ECO:0000256" key="3">
    <source>
        <dbReference type="ARBA" id="ARBA00006401"/>
    </source>
</evidence>
<keyword evidence="9" id="KW-0274">FAD</keyword>
<keyword evidence="7" id="KW-0285">Flavoprotein</keyword>
<dbReference type="GO" id="GO:0046210">
    <property type="term" value="P:nitric oxide catabolic process"/>
    <property type="evidence" value="ECO:0007669"/>
    <property type="project" value="TreeGrafter"/>
</dbReference>
<reference evidence="19 20" key="1">
    <citation type="journal article" date="2017" name="G3 (Bethesda)">
        <title>First Draft Genome Sequence of the Pathogenic Fungus Lomentospora prolificans (Formerly Scedosporium prolificans).</title>
        <authorList>
            <person name="Luo R."/>
            <person name="Zimin A."/>
            <person name="Workman R."/>
            <person name="Fan Y."/>
            <person name="Pertea G."/>
            <person name="Grossman N."/>
            <person name="Wear M.P."/>
            <person name="Jia B."/>
            <person name="Miller H."/>
            <person name="Casadevall A."/>
            <person name="Timp W."/>
            <person name="Zhang S.X."/>
            <person name="Salzberg S.L."/>
        </authorList>
    </citation>
    <scope>NUCLEOTIDE SEQUENCE [LARGE SCALE GENOMIC DNA]</scope>
    <source>
        <strain evidence="19 20">JHH-5317</strain>
    </source>
</reference>
<keyword evidence="12" id="KW-0408">Iron</keyword>
<feature type="domain" description="Globin" evidence="17">
    <location>
        <begin position="35"/>
        <end position="172"/>
    </location>
</feature>
<dbReference type="GO" id="GO:0008941">
    <property type="term" value="F:nitric oxide dioxygenase NAD(P)H activity"/>
    <property type="evidence" value="ECO:0007669"/>
    <property type="project" value="UniProtKB-EC"/>
</dbReference>
<evidence type="ECO:0000256" key="9">
    <source>
        <dbReference type="ARBA" id="ARBA00022827"/>
    </source>
</evidence>
<dbReference type="InterPro" id="IPR000971">
    <property type="entry name" value="Globin"/>
</dbReference>
<evidence type="ECO:0000256" key="4">
    <source>
        <dbReference type="ARBA" id="ARBA00012229"/>
    </source>
</evidence>
<dbReference type="Pfam" id="PF00175">
    <property type="entry name" value="NAD_binding_1"/>
    <property type="match status" value="1"/>
</dbReference>
<dbReference type="FunCoup" id="A0A2N3NL03">
    <property type="interactions" value="307"/>
</dbReference>
<keyword evidence="10" id="KW-0521">NADP</keyword>
<dbReference type="CDD" id="cd06184">
    <property type="entry name" value="flavohem_like_fad_nad_binding"/>
    <property type="match status" value="1"/>
</dbReference>
<evidence type="ECO:0000256" key="1">
    <source>
        <dbReference type="ARBA" id="ARBA00001970"/>
    </source>
</evidence>
<comment type="cofactor">
    <cofactor evidence="2">
        <name>FAD</name>
        <dbReference type="ChEBI" id="CHEBI:57692"/>
    </cofactor>
</comment>
<dbReference type="STRING" id="41688.A0A2N3NL03"/>
<keyword evidence="5" id="KW-0216">Detoxification</keyword>
<dbReference type="InterPro" id="IPR001433">
    <property type="entry name" value="OxRdtase_FAD/NAD-bd"/>
</dbReference>
<dbReference type="AlphaFoldDB" id="A0A2N3NL03"/>
<evidence type="ECO:0000313" key="20">
    <source>
        <dbReference type="Proteomes" id="UP000233524"/>
    </source>
</evidence>
<dbReference type="GO" id="GO:0020037">
    <property type="term" value="F:heme binding"/>
    <property type="evidence" value="ECO:0007669"/>
    <property type="project" value="InterPro"/>
</dbReference>
<dbReference type="GO" id="GO:0071500">
    <property type="term" value="P:cellular response to nitrosative stress"/>
    <property type="evidence" value="ECO:0007669"/>
    <property type="project" value="TreeGrafter"/>
</dbReference>
<keyword evidence="13" id="KW-0520">NAD</keyword>
<dbReference type="EC" id="1.14.12.17" evidence="4"/>
<dbReference type="InterPro" id="IPR017927">
    <property type="entry name" value="FAD-bd_FR_type"/>
</dbReference>